<evidence type="ECO:0000313" key="3">
    <source>
        <dbReference type="Proteomes" id="UP001221142"/>
    </source>
</evidence>
<reference evidence="2" key="1">
    <citation type="submission" date="2023-03" db="EMBL/GenBank/DDBJ databases">
        <title>Massive genome expansion in bonnet fungi (Mycena s.s.) driven by repeated elements and novel gene families across ecological guilds.</title>
        <authorList>
            <consortium name="Lawrence Berkeley National Laboratory"/>
            <person name="Harder C.B."/>
            <person name="Miyauchi S."/>
            <person name="Viragh M."/>
            <person name="Kuo A."/>
            <person name="Thoen E."/>
            <person name="Andreopoulos B."/>
            <person name="Lu D."/>
            <person name="Skrede I."/>
            <person name="Drula E."/>
            <person name="Henrissat B."/>
            <person name="Morin E."/>
            <person name="Kohler A."/>
            <person name="Barry K."/>
            <person name="LaButti K."/>
            <person name="Morin E."/>
            <person name="Salamov A."/>
            <person name="Lipzen A."/>
            <person name="Mereny Z."/>
            <person name="Hegedus B."/>
            <person name="Baldrian P."/>
            <person name="Stursova M."/>
            <person name="Weitz H."/>
            <person name="Taylor A."/>
            <person name="Grigoriev I.V."/>
            <person name="Nagy L.G."/>
            <person name="Martin F."/>
            <person name="Kauserud H."/>
        </authorList>
    </citation>
    <scope>NUCLEOTIDE SEQUENCE</scope>
    <source>
        <strain evidence="2">9284</strain>
    </source>
</reference>
<keyword evidence="3" id="KW-1185">Reference proteome</keyword>
<feature type="region of interest" description="Disordered" evidence="1">
    <location>
        <begin position="1"/>
        <end position="47"/>
    </location>
</feature>
<feature type="region of interest" description="Disordered" evidence="1">
    <location>
        <begin position="104"/>
        <end position="261"/>
    </location>
</feature>
<dbReference type="Proteomes" id="UP001221142">
    <property type="component" value="Unassembled WGS sequence"/>
</dbReference>
<feature type="compositionally biased region" description="Acidic residues" evidence="1">
    <location>
        <begin position="449"/>
        <end position="458"/>
    </location>
</feature>
<feature type="compositionally biased region" description="Polar residues" evidence="1">
    <location>
        <begin position="140"/>
        <end position="151"/>
    </location>
</feature>
<comment type="caution">
    <text evidence="2">The sequence shown here is derived from an EMBL/GenBank/DDBJ whole genome shotgun (WGS) entry which is preliminary data.</text>
</comment>
<feature type="compositionally biased region" description="Low complexity" evidence="1">
    <location>
        <begin position="417"/>
        <end position="428"/>
    </location>
</feature>
<feature type="compositionally biased region" description="Polar residues" evidence="1">
    <location>
        <begin position="186"/>
        <end position="198"/>
    </location>
</feature>
<gene>
    <name evidence="2" type="ORF">FB45DRAFT_1100227</name>
</gene>
<sequence length="603" mass="65917">MSLTRETDALPSFGRKNNDDSDRSSRESSPQHKVVITERSFTPTSDDEVVISIADNDDTPPPEGPLIRQAVAFSWTPSIATAPASINTYQAPSIPSQNRSAIFLPGQAVTAPPKPPKTRKKKRKAEDAQQTRFRIASYDPTPSTIPATSKGTGPYESMYRATSAKVDVEASPEMAAPAGRTKKTKLSNSQPKASTSKTKVAPSKAKSSTSKQAVAPLPPSNMQSVAAPAPRDVAASSHYRRDYDGTGEGTPQPRLHASKRTSHPVRLVTLLMEDRRGEQPDHQLVEVRVPLRPTDDPSDVQWAFAQDICHNLQESVSRIDGPAKVYAKRDHFRQLILKVTADNSDQFVSANVVVKADRTLDVVIETGLPPGAQQAPLVSPQRAPSLASSSRKRPRSPSASETHYDNPRRWSPATMQSSPPESPSRGRPSPLPVHAPEGEEEQMSSSSETSDEEEEDEDTIHKHISDEVDAVIQQESNWINYFKLSAKPRTAAVVVAEYRVVQGFVDKFVGESVPSGATIEASHIARALKIENEAVKYMAECSETVHLLGLYGPEGKRLQHAEVIEKAKDDTLPGYNANPAKALLRFMRQVDVQWNATHSSMSE</sequence>
<organism evidence="2 3">
    <name type="scientific">Roridomyces roridus</name>
    <dbReference type="NCBI Taxonomy" id="1738132"/>
    <lineage>
        <taxon>Eukaryota</taxon>
        <taxon>Fungi</taxon>
        <taxon>Dikarya</taxon>
        <taxon>Basidiomycota</taxon>
        <taxon>Agaricomycotina</taxon>
        <taxon>Agaricomycetes</taxon>
        <taxon>Agaricomycetidae</taxon>
        <taxon>Agaricales</taxon>
        <taxon>Marasmiineae</taxon>
        <taxon>Mycenaceae</taxon>
        <taxon>Roridomyces</taxon>
    </lineage>
</organism>
<accession>A0AAD7CF19</accession>
<evidence type="ECO:0000313" key="2">
    <source>
        <dbReference type="EMBL" id="KAJ7647230.1"/>
    </source>
</evidence>
<dbReference type="EMBL" id="JARKIF010000002">
    <property type="protein sequence ID" value="KAJ7647230.1"/>
    <property type="molecule type" value="Genomic_DNA"/>
</dbReference>
<dbReference type="AlphaFoldDB" id="A0AAD7CF19"/>
<proteinExistence type="predicted"/>
<protein>
    <submittedName>
        <fullName evidence="2">Uncharacterized protein</fullName>
    </submittedName>
</protein>
<feature type="compositionally biased region" description="Basic and acidic residues" evidence="1">
    <location>
        <begin position="16"/>
        <end position="30"/>
    </location>
</feature>
<evidence type="ECO:0000256" key="1">
    <source>
        <dbReference type="SAM" id="MobiDB-lite"/>
    </source>
</evidence>
<name>A0AAD7CF19_9AGAR</name>
<feature type="region of interest" description="Disordered" evidence="1">
    <location>
        <begin position="369"/>
        <end position="459"/>
    </location>
</feature>